<protein>
    <submittedName>
        <fullName evidence="1">DUF6176 family protein</fullName>
    </submittedName>
</protein>
<evidence type="ECO:0000313" key="2">
    <source>
        <dbReference type="Proteomes" id="UP001316189"/>
    </source>
</evidence>
<dbReference type="Pfam" id="PF19673">
    <property type="entry name" value="DUF6176"/>
    <property type="match status" value="1"/>
</dbReference>
<gene>
    <name evidence="1" type="ORF">NP064_16310</name>
</gene>
<name>A0ABY5L007_9CELL</name>
<dbReference type="RefSeq" id="WP_227568622.1">
    <property type="nucleotide sequence ID" value="NZ_CP101988.1"/>
</dbReference>
<dbReference type="Proteomes" id="UP001316189">
    <property type="component" value="Chromosome"/>
</dbReference>
<accession>A0ABY5L007</accession>
<sequence length="106" mass="11895">MTVRRVRPGHEQQLRDWLAEAQGPRRAEAQATLVEEGIDHEKAALVDTGDGLLLFYAMQSDDFERARKVASTSTLPIDVEHRAHMRDCLLPFDEADLDVVLDLAPS</sequence>
<dbReference type="InterPro" id="IPR046174">
    <property type="entry name" value="DUF6176"/>
</dbReference>
<keyword evidence="2" id="KW-1185">Reference proteome</keyword>
<organism evidence="1 2">
    <name type="scientific">Cellulomonas chengniuliangii</name>
    <dbReference type="NCBI Taxonomy" id="2968084"/>
    <lineage>
        <taxon>Bacteria</taxon>
        <taxon>Bacillati</taxon>
        <taxon>Actinomycetota</taxon>
        <taxon>Actinomycetes</taxon>
        <taxon>Micrococcales</taxon>
        <taxon>Cellulomonadaceae</taxon>
        <taxon>Cellulomonas</taxon>
    </lineage>
</organism>
<reference evidence="1 2" key="1">
    <citation type="submission" date="2022-07" db="EMBL/GenBank/DDBJ databases">
        <title>Novel species in genus cellulomonas.</title>
        <authorList>
            <person name="Ye L."/>
        </authorList>
    </citation>
    <scope>NUCLEOTIDE SEQUENCE [LARGE SCALE GENOMIC DNA]</scope>
    <source>
        <strain evidence="2">zg-Y338</strain>
    </source>
</reference>
<dbReference type="EMBL" id="CP101988">
    <property type="protein sequence ID" value="UUI75300.1"/>
    <property type="molecule type" value="Genomic_DNA"/>
</dbReference>
<evidence type="ECO:0000313" key="1">
    <source>
        <dbReference type="EMBL" id="UUI75300.1"/>
    </source>
</evidence>
<proteinExistence type="predicted"/>